<organism evidence="2">
    <name type="scientific">Borrelia hermsii YBT</name>
    <dbReference type="NCBI Taxonomy" id="1313295"/>
    <lineage>
        <taxon>Bacteria</taxon>
        <taxon>Pseudomonadati</taxon>
        <taxon>Spirochaetota</taxon>
        <taxon>Spirochaetia</taxon>
        <taxon>Spirochaetales</taxon>
        <taxon>Borreliaceae</taxon>
        <taxon>Borrelia</taxon>
    </lineage>
</organism>
<accession>W5T740</accession>
<reference evidence="2" key="1">
    <citation type="submission" date="2013-04" db="EMBL/GenBank/DDBJ databases">
        <title>Comparative Genomics of Relapsing Fever Spirochetes.</title>
        <authorList>
            <person name="Schwan T.G."/>
            <person name="Raffel S.J."/>
            <person name="Porcella S.F."/>
            <person name="Martens C.A."/>
            <person name="Bruno D.P."/>
            <person name="Ricklefs S.M."/>
            <person name="Barbian K.B."/>
        </authorList>
    </citation>
    <scope>NUCLEOTIDE SEQUENCE</scope>
    <source>
        <strain evidence="2">YBT</strain>
        <plasmid evidence="2">unnamed</plasmid>
    </source>
</reference>
<evidence type="ECO:0000313" key="2">
    <source>
        <dbReference type="EMBL" id="AHH13161.1"/>
    </source>
</evidence>
<dbReference type="RefSeq" id="WP_025407061.1">
    <property type="nucleotide sequence ID" value="NZ_CP005712.1"/>
</dbReference>
<dbReference type="AlphaFoldDB" id="W5T740"/>
<feature type="transmembrane region" description="Helical" evidence="1">
    <location>
        <begin position="51"/>
        <end position="71"/>
    </location>
</feature>
<geneLocation type="plasmid" evidence="2">
    <name>unnamed</name>
</geneLocation>
<keyword evidence="1" id="KW-0472">Membrane</keyword>
<name>W5T740_BORHE</name>
<evidence type="ECO:0000256" key="1">
    <source>
        <dbReference type="SAM" id="Phobius"/>
    </source>
</evidence>
<proteinExistence type="predicted"/>
<sequence>MHIPKEPPCVDTKFKDLDKRIDTVSNEISLVRKDMGIDKMESKSISRLHNWMFGSLIAPNIGIILALISMLGK</sequence>
<keyword evidence="1" id="KW-0812">Transmembrane</keyword>
<dbReference type="EMBL" id="CP005712">
    <property type="protein sequence ID" value="AHH13161.1"/>
    <property type="molecule type" value="Genomic_DNA"/>
</dbReference>
<keyword evidence="1" id="KW-1133">Transmembrane helix</keyword>
<gene>
    <name evidence="2" type="ORF">BHO_0001501</name>
</gene>
<keyword evidence="2" id="KW-0614">Plasmid</keyword>
<protein>
    <submittedName>
        <fullName evidence="2">BDR-repeat family protein</fullName>
    </submittedName>
</protein>
<dbReference type="HOGENOM" id="CLU_2697268_0_0_12"/>